<protein>
    <submittedName>
        <fullName evidence="2">Sarcosine oxidase</fullName>
    </submittedName>
</protein>
<dbReference type="OrthoDB" id="573392at2"/>
<dbReference type="RefSeq" id="WP_116686001.1">
    <property type="nucleotide sequence ID" value="NZ_CAWNYD010000001.1"/>
</dbReference>
<proteinExistence type="predicted"/>
<dbReference type="GO" id="GO:0051536">
    <property type="term" value="F:iron-sulfur cluster binding"/>
    <property type="evidence" value="ECO:0007669"/>
    <property type="project" value="InterPro"/>
</dbReference>
<dbReference type="InterPro" id="IPR042204">
    <property type="entry name" value="2Fe-2S-bd_N"/>
</dbReference>
<dbReference type="Proteomes" id="UP000244906">
    <property type="component" value="Unassembled WGS sequence"/>
</dbReference>
<sequence>MFRSIAKKSVQDQMVEVLINNASVMVAKGSSVWTAMALANQTATRLAPVTSQSRSAYCAMGVCFECMVEINGMPNQQACMTEVESGMRINLQQITVDSQAQLTANHLATEISDGAANE</sequence>
<reference evidence="2 3" key="1">
    <citation type="submission" date="2018-04" db="EMBL/GenBank/DDBJ databases">
        <title>Thalassorhabdus spongiae gen. nov., sp. nov., isolated from a marine sponge in South-West Iceland.</title>
        <authorList>
            <person name="Knobloch S."/>
            <person name="Daussin A."/>
            <person name="Johannsson R."/>
            <person name="Marteinsson V.T."/>
        </authorList>
    </citation>
    <scope>NUCLEOTIDE SEQUENCE [LARGE SCALE GENOMIC DNA]</scope>
    <source>
        <strain evidence="2 3">Hp12</strain>
    </source>
</reference>
<evidence type="ECO:0000313" key="3">
    <source>
        <dbReference type="Proteomes" id="UP000244906"/>
    </source>
</evidence>
<dbReference type="EMBL" id="QDDL01000001">
    <property type="protein sequence ID" value="PVZ72415.1"/>
    <property type="molecule type" value="Genomic_DNA"/>
</dbReference>
<dbReference type="SUPFAM" id="SSF54292">
    <property type="entry name" value="2Fe-2S ferredoxin-like"/>
    <property type="match status" value="1"/>
</dbReference>
<evidence type="ECO:0000313" key="2">
    <source>
        <dbReference type="EMBL" id="PVZ72415.1"/>
    </source>
</evidence>
<comment type="caution">
    <text evidence="2">The sequence shown here is derived from an EMBL/GenBank/DDBJ whole genome shotgun (WGS) entry which is preliminary data.</text>
</comment>
<dbReference type="GO" id="GO:0016491">
    <property type="term" value="F:oxidoreductase activity"/>
    <property type="evidence" value="ECO:0007669"/>
    <property type="project" value="UniProtKB-KW"/>
</dbReference>
<accession>A0A2V1H6M2</accession>
<name>A0A2V1H6M2_9GAMM</name>
<gene>
    <name evidence="2" type="ORF">DC094_05265</name>
</gene>
<dbReference type="InterPro" id="IPR036010">
    <property type="entry name" value="2Fe-2S_ferredoxin-like_sf"/>
</dbReference>
<evidence type="ECO:0000256" key="1">
    <source>
        <dbReference type="ARBA" id="ARBA00023002"/>
    </source>
</evidence>
<dbReference type="Gene3D" id="3.10.20.440">
    <property type="entry name" value="2Fe-2S iron-sulphur cluster binding domain, sarcosine oxidase, alpha subunit, N-terminal domain"/>
    <property type="match status" value="1"/>
</dbReference>
<keyword evidence="1" id="KW-0560">Oxidoreductase</keyword>
<dbReference type="AlphaFoldDB" id="A0A2V1H6M2"/>
<keyword evidence="3" id="KW-1185">Reference proteome</keyword>
<dbReference type="Pfam" id="PF13510">
    <property type="entry name" value="Fer2_4"/>
    <property type="match status" value="1"/>
</dbReference>
<organism evidence="2 3">
    <name type="scientific">Pelagibaculum spongiae</name>
    <dbReference type="NCBI Taxonomy" id="2080658"/>
    <lineage>
        <taxon>Bacteria</taxon>
        <taxon>Pseudomonadati</taxon>
        <taxon>Pseudomonadota</taxon>
        <taxon>Gammaproteobacteria</taxon>
        <taxon>Oceanospirillales</taxon>
        <taxon>Pelagibaculum</taxon>
    </lineage>
</organism>